<dbReference type="GO" id="GO:0005525">
    <property type="term" value="F:GTP binding"/>
    <property type="evidence" value="ECO:0007669"/>
    <property type="project" value="UniProtKB-KW"/>
</dbReference>
<keyword evidence="9" id="KW-0460">Magnesium</keyword>
<dbReference type="Pfam" id="PF14413">
    <property type="entry name" value="Thg1C"/>
    <property type="match status" value="1"/>
</dbReference>
<keyword evidence="10" id="KW-0342">GTP-binding</keyword>
<feature type="non-terminal residue" evidence="13">
    <location>
        <position position="142"/>
    </location>
</feature>
<dbReference type="InterPro" id="IPR025845">
    <property type="entry name" value="Thg1_C_dom"/>
</dbReference>
<evidence type="ECO:0000256" key="9">
    <source>
        <dbReference type="ARBA" id="ARBA00022842"/>
    </source>
</evidence>
<keyword evidence="8" id="KW-0547">Nucleotide-binding</keyword>
<evidence type="ECO:0000256" key="6">
    <source>
        <dbReference type="ARBA" id="ARBA00022695"/>
    </source>
</evidence>
<dbReference type="PANTHER" id="PTHR12729:SF6">
    <property type="entry name" value="TRNA(HIS) GUANYLYLTRANSFERASE-RELATED"/>
    <property type="match status" value="1"/>
</dbReference>
<keyword evidence="4 13" id="KW-0808">Transferase</keyword>
<accession>A0A6A0A810</accession>
<evidence type="ECO:0000313" key="14">
    <source>
        <dbReference type="Proteomes" id="UP000485058"/>
    </source>
</evidence>
<sequence>SKITSLLTSCFTALYVRHWPTFFPDKPLQATPMFDGRAVCYPSDTALRDYLAWRQTDTHINNQYNTCFWALVQQGGCSPAAAQEALKGTDAAAKNELLYSRFGINYNELPEQFKKGSVVLRQKQDVVAKEAGADGGAPVIRP</sequence>
<feature type="domain" description="tRNAHis guanylyltransferase catalytic" evidence="11">
    <location>
        <begin position="1"/>
        <end position="42"/>
    </location>
</feature>
<dbReference type="Pfam" id="PF04446">
    <property type="entry name" value="Thg1"/>
    <property type="match status" value="1"/>
</dbReference>
<evidence type="ECO:0000256" key="1">
    <source>
        <dbReference type="ARBA" id="ARBA00001946"/>
    </source>
</evidence>
<dbReference type="EMBL" id="BLLF01004042">
    <property type="protein sequence ID" value="GFH28800.1"/>
    <property type="molecule type" value="Genomic_DNA"/>
</dbReference>
<feature type="domain" description="Thg1 C-terminal" evidence="12">
    <location>
        <begin position="46"/>
        <end position="128"/>
    </location>
</feature>
<evidence type="ECO:0000256" key="3">
    <source>
        <dbReference type="ARBA" id="ARBA00012511"/>
    </source>
</evidence>
<dbReference type="GO" id="GO:0000287">
    <property type="term" value="F:magnesium ion binding"/>
    <property type="evidence" value="ECO:0007669"/>
    <property type="project" value="InterPro"/>
</dbReference>
<evidence type="ECO:0000256" key="5">
    <source>
        <dbReference type="ARBA" id="ARBA00022694"/>
    </source>
</evidence>
<evidence type="ECO:0000313" key="13">
    <source>
        <dbReference type="EMBL" id="GFH28800.1"/>
    </source>
</evidence>
<name>A0A6A0A810_HAELA</name>
<evidence type="ECO:0000256" key="2">
    <source>
        <dbReference type="ARBA" id="ARBA00010113"/>
    </source>
</evidence>
<dbReference type="Proteomes" id="UP000485058">
    <property type="component" value="Unassembled WGS sequence"/>
</dbReference>
<dbReference type="InterPro" id="IPR038469">
    <property type="entry name" value="tRNAHis_GuaTrfase_Thg1_sf"/>
</dbReference>
<evidence type="ECO:0000256" key="4">
    <source>
        <dbReference type="ARBA" id="ARBA00022679"/>
    </source>
</evidence>
<keyword evidence="14" id="KW-1185">Reference proteome</keyword>
<organism evidence="13 14">
    <name type="scientific">Haematococcus lacustris</name>
    <name type="common">Green alga</name>
    <name type="synonym">Haematococcus pluvialis</name>
    <dbReference type="NCBI Taxonomy" id="44745"/>
    <lineage>
        <taxon>Eukaryota</taxon>
        <taxon>Viridiplantae</taxon>
        <taxon>Chlorophyta</taxon>
        <taxon>core chlorophytes</taxon>
        <taxon>Chlorophyceae</taxon>
        <taxon>CS clade</taxon>
        <taxon>Chlamydomonadales</taxon>
        <taxon>Haematococcaceae</taxon>
        <taxon>Haematococcus</taxon>
    </lineage>
</organism>
<evidence type="ECO:0000256" key="8">
    <source>
        <dbReference type="ARBA" id="ARBA00022741"/>
    </source>
</evidence>
<keyword evidence="6 13" id="KW-0548">Nucleotidyltransferase</keyword>
<comment type="caution">
    <text evidence="13">The sequence shown here is derived from an EMBL/GenBank/DDBJ whole genome shotgun (WGS) entry which is preliminary data.</text>
</comment>
<dbReference type="InterPro" id="IPR024956">
    <property type="entry name" value="tRNAHis_GuaTrfase_cat"/>
</dbReference>
<evidence type="ECO:0000259" key="12">
    <source>
        <dbReference type="Pfam" id="PF14413"/>
    </source>
</evidence>
<dbReference type="GO" id="GO:0008193">
    <property type="term" value="F:tRNA guanylyltransferase activity"/>
    <property type="evidence" value="ECO:0007669"/>
    <property type="project" value="UniProtKB-EC"/>
</dbReference>
<gene>
    <name evidence="13" type="ORF">HaLaN_27351</name>
</gene>
<reference evidence="13 14" key="1">
    <citation type="submission" date="2020-02" db="EMBL/GenBank/DDBJ databases">
        <title>Draft genome sequence of Haematococcus lacustris strain NIES-144.</title>
        <authorList>
            <person name="Morimoto D."/>
            <person name="Nakagawa S."/>
            <person name="Yoshida T."/>
            <person name="Sawayama S."/>
        </authorList>
    </citation>
    <scope>NUCLEOTIDE SEQUENCE [LARGE SCALE GENOMIC DNA]</scope>
    <source>
        <strain evidence="13 14">NIES-144</strain>
    </source>
</reference>
<comment type="similarity">
    <text evidence="2">Belongs to the tRNA(His) guanylyltransferase family.</text>
</comment>
<protein>
    <recommendedName>
        <fullName evidence="3">tRNA(His) guanylyltransferase</fullName>
        <ecNumber evidence="3">2.7.7.79</ecNumber>
    </recommendedName>
</protein>
<dbReference type="AlphaFoldDB" id="A0A6A0A810"/>
<comment type="cofactor">
    <cofactor evidence="1">
        <name>Mg(2+)</name>
        <dbReference type="ChEBI" id="CHEBI:18420"/>
    </cofactor>
</comment>
<keyword evidence="7" id="KW-0479">Metal-binding</keyword>
<dbReference type="Gene3D" id="3.30.70.3000">
    <property type="match status" value="1"/>
</dbReference>
<feature type="non-terminal residue" evidence="13">
    <location>
        <position position="1"/>
    </location>
</feature>
<dbReference type="GO" id="GO:0006400">
    <property type="term" value="P:tRNA modification"/>
    <property type="evidence" value="ECO:0007669"/>
    <property type="project" value="InterPro"/>
</dbReference>
<evidence type="ECO:0000259" key="11">
    <source>
        <dbReference type="Pfam" id="PF04446"/>
    </source>
</evidence>
<evidence type="ECO:0000256" key="7">
    <source>
        <dbReference type="ARBA" id="ARBA00022723"/>
    </source>
</evidence>
<dbReference type="InterPro" id="IPR007537">
    <property type="entry name" value="tRNAHis_GuaTrfase_Thg1"/>
</dbReference>
<dbReference type="PANTHER" id="PTHR12729">
    <property type="entry name" value="TRNA(HIS) GUANYLYLTRANSFERASE-RELATED"/>
    <property type="match status" value="1"/>
</dbReference>
<evidence type="ECO:0000256" key="10">
    <source>
        <dbReference type="ARBA" id="ARBA00023134"/>
    </source>
</evidence>
<dbReference type="EC" id="2.7.7.79" evidence="3"/>
<keyword evidence="5" id="KW-0819">tRNA processing</keyword>
<proteinExistence type="inferred from homology"/>